<sequence>SIMGVECEPQCTGTAMSSGWEQCYSQCPPTTVTIQPPPFVLNIPGPALHCPDQPLCIEQCNPCVPNMIPYHQGISRGGYSSISQGMSTGFSGTSTYSQKSRSRFQGQCGSCQ</sequence>
<dbReference type="AlphaFoldDB" id="A0A8D0AZB2"/>
<evidence type="ECO:0000313" key="2">
    <source>
        <dbReference type="Ensembl" id="ENSSMRP00000000057.1"/>
    </source>
</evidence>
<feature type="region of interest" description="Disordered" evidence="1">
    <location>
        <begin position="89"/>
        <end position="112"/>
    </location>
</feature>
<dbReference type="GeneTree" id="ENSGT00950000185042"/>
<reference evidence="2" key="2">
    <citation type="submission" date="2025-09" db="UniProtKB">
        <authorList>
            <consortium name="Ensembl"/>
        </authorList>
    </citation>
    <scope>IDENTIFICATION</scope>
</reference>
<dbReference type="OMA" id="ANMSAQW"/>
<organism evidence="2 3">
    <name type="scientific">Salvator merianae</name>
    <name type="common">Argentine black and white tegu</name>
    <name type="synonym">Tupinambis merianae</name>
    <dbReference type="NCBI Taxonomy" id="96440"/>
    <lineage>
        <taxon>Eukaryota</taxon>
        <taxon>Metazoa</taxon>
        <taxon>Chordata</taxon>
        <taxon>Craniata</taxon>
        <taxon>Vertebrata</taxon>
        <taxon>Euteleostomi</taxon>
        <taxon>Lepidosauria</taxon>
        <taxon>Squamata</taxon>
        <taxon>Bifurcata</taxon>
        <taxon>Unidentata</taxon>
        <taxon>Episquamata</taxon>
        <taxon>Laterata</taxon>
        <taxon>Teiioidea</taxon>
        <taxon>Teiidae</taxon>
        <taxon>Salvator</taxon>
    </lineage>
</organism>
<keyword evidence="3" id="KW-1185">Reference proteome</keyword>
<evidence type="ECO:0000256" key="1">
    <source>
        <dbReference type="SAM" id="MobiDB-lite"/>
    </source>
</evidence>
<dbReference type="Ensembl" id="ENSSMRT00000000065.1">
    <property type="protein sequence ID" value="ENSSMRP00000000057.1"/>
    <property type="gene ID" value="ENSSMRG00000000067.1"/>
</dbReference>
<evidence type="ECO:0008006" key="4">
    <source>
        <dbReference type="Google" id="ProtNLM"/>
    </source>
</evidence>
<name>A0A8D0AZB2_SALMN</name>
<reference evidence="2" key="1">
    <citation type="submission" date="2025-08" db="UniProtKB">
        <authorList>
            <consortium name="Ensembl"/>
        </authorList>
    </citation>
    <scope>IDENTIFICATION</scope>
</reference>
<accession>A0A8D0AZB2</accession>
<evidence type="ECO:0000313" key="3">
    <source>
        <dbReference type="Proteomes" id="UP000694421"/>
    </source>
</evidence>
<proteinExistence type="predicted"/>
<dbReference type="Proteomes" id="UP000694421">
    <property type="component" value="Unplaced"/>
</dbReference>
<protein>
    <recommendedName>
        <fullName evidence="4">Keratin</fullName>
    </recommendedName>
</protein>